<evidence type="ECO:0000313" key="1">
    <source>
        <dbReference type="EMBL" id="KPP63043.1"/>
    </source>
</evidence>
<proteinExistence type="predicted"/>
<evidence type="ECO:0000313" key="2">
    <source>
        <dbReference type="Proteomes" id="UP000034805"/>
    </source>
</evidence>
<gene>
    <name evidence="1" type="ORF">Z043_118723</name>
</gene>
<comment type="caution">
    <text evidence="1">The sequence shown here is derived from an EMBL/GenBank/DDBJ whole genome shotgun (WGS) entry which is preliminary data.</text>
</comment>
<dbReference type="AlphaFoldDB" id="A0A0P7YAJ9"/>
<organism evidence="1 2">
    <name type="scientific">Scleropages formosus</name>
    <name type="common">Asian bonytongue</name>
    <name type="synonym">Osteoglossum formosum</name>
    <dbReference type="NCBI Taxonomy" id="113540"/>
    <lineage>
        <taxon>Eukaryota</taxon>
        <taxon>Metazoa</taxon>
        <taxon>Chordata</taxon>
        <taxon>Craniata</taxon>
        <taxon>Vertebrata</taxon>
        <taxon>Euteleostomi</taxon>
        <taxon>Actinopterygii</taxon>
        <taxon>Neopterygii</taxon>
        <taxon>Teleostei</taxon>
        <taxon>Osteoglossocephala</taxon>
        <taxon>Osteoglossomorpha</taxon>
        <taxon>Osteoglossiformes</taxon>
        <taxon>Osteoglossidae</taxon>
        <taxon>Scleropages</taxon>
    </lineage>
</organism>
<name>A0A0P7YAJ9_SCLFO</name>
<accession>A0A0P7YAJ9</accession>
<reference evidence="1 2" key="1">
    <citation type="submission" date="2015-08" db="EMBL/GenBank/DDBJ databases">
        <title>The genome of the Asian arowana (Scleropages formosus).</title>
        <authorList>
            <person name="Tan M.H."/>
            <person name="Gan H.M."/>
            <person name="Croft L.J."/>
            <person name="Austin C.M."/>
        </authorList>
    </citation>
    <scope>NUCLEOTIDE SEQUENCE [LARGE SCALE GENOMIC DNA]</scope>
    <source>
        <strain evidence="1">Aro1</strain>
    </source>
</reference>
<dbReference type="Proteomes" id="UP000034805">
    <property type="component" value="Unassembled WGS sequence"/>
</dbReference>
<sequence>MSCTALHIQGFQGKTGPPGPAGVVGPQVRDPRSVAAPCSHVRQVTEHEYQHSVPKQRRSTCLLNVFRVNREKLGPWVSEDTQGHPVYLESRAYLELLAKKVPRVTQEPQGELGRVALLDRVDSVAAEAALEPW</sequence>
<dbReference type="EMBL" id="JARO02008191">
    <property type="protein sequence ID" value="KPP63043.1"/>
    <property type="molecule type" value="Genomic_DNA"/>
</dbReference>
<protein>
    <submittedName>
        <fullName evidence="1">Uncharacterized protein</fullName>
    </submittedName>
</protein>